<dbReference type="AlphaFoldDB" id="A0A847S9H0"/>
<reference evidence="1 2" key="1">
    <citation type="submission" date="2020-04" db="EMBL/GenBank/DDBJ databases">
        <title>Draft genome of Leeia sp. IMCC25680.</title>
        <authorList>
            <person name="Song J."/>
            <person name="Cho J.-C."/>
        </authorList>
    </citation>
    <scope>NUCLEOTIDE SEQUENCE [LARGE SCALE GENOMIC DNA]</scope>
    <source>
        <strain evidence="1 2">IMCC25680</strain>
    </source>
</reference>
<dbReference type="RefSeq" id="WP_168878057.1">
    <property type="nucleotide sequence ID" value="NZ_JABAIM010000003.1"/>
</dbReference>
<protein>
    <recommendedName>
        <fullName evidence="3">Lipoprotein</fullName>
    </recommendedName>
</protein>
<dbReference type="Proteomes" id="UP000587991">
    <property type="component" value="Unassembled WGS sequence"/>
</dbReference>
<sequence>MRAILGGMLVLTLLTGCQREQKPEDRLFDGDRKALEKAQGVQQTVDQQAASMQQGIASAQ</sequence>
<evidence type="ECO:0000313" key="2">
    <source>
        <dbReference type="Proteomes" id="UP000587991"/>
    </source>
</evidence>
<organism evidence="1 2">
    <name type="scientific">Leeia aquatica</name>
    <dbReference type="NCBI Taxonomy" id="2725557"/>
    <lineage>
        <taxon>Bacteria</taxon>
        <taxon>Pseudomonadati</taxon>
        <taxon>Pseudomonadota</taxon>
        <taxon>Betaproteobacteria</taxon>
        <taxon>Neisseriales</taxon>
        <taxon>Leeiaceae</taxon>
        <taxon>Leeia</taxon>
    </lineage>
</organism>
<dbReference type="PROSITE" id="PS51257">
    <property type="entry name" value="PROKAR_LIPOPROTEIN"/>
    <property type="match status" value="1"/>
</dbReference>
<evidence type="ECO:0008006" key="3">
    <source>
        <dbReference type="Google" id="ProtNLM"/>
    </source>
</evidence>
<evidence type="ECO:0000313" key="1">
    <source>
        <dbReference type="EMBL" id="NLR76403.1"/>
    </source>
</evidence>
<name>A0A847S9H0_9NEIS</name>
<accession>A0A847S9H0</accession>
<comment type="caution">
    <text evidence="1">The sequence shown here is derived from an EMBL/GenBank/DDBJ whole genome shotgun (WGS) entry which is preliminary data.</text>
</comment>
<keyword evidence="2" id="KW-1185">Reference proteome</keyword>
<dbReference type="EMBL" id="JABAIM010000003">
    <property type="protein sequence ID" value="NLR76403.1"/>
    <property type="molecule type" value="Genomic_DNA"/>
</dbReference>
<proteinExistence type="predicted"/>
<gene>
    <name evidence="1" type="ORF">HF682_14645</name>
</gene>